<feature type="domain" description="DUF5659" evidence="1">
    <location>
        <begin position="2"/>
        <end position="52"/>
    </location>
</feature>
<accession>A0A1W1X0J2</accession>
<evidence type="ECO:0000259" key="1">
    <source>
        <dbReference type="Pfam" id="PF18903"/>
    </source>
</evidence>
<sequence length="61" mass="7120">MNIQVFSNKLAKSLIKQGYVVEDIVPNNKYPQRSVFYFKNENGIVKIVEDYILVSKDKKLI</sequence>
<dbReference type="Proteomes" id="UP000192468">
    <property type="component" value="Unassembled WGS sequence"/>
</dbReference>
<dbReference type="OrthoDB" id="2084274at2"/>
<dbReference type="RefSeq" id="WP_084113539.1">
    <property type="nucleotide sequence ID" value="NZ_FWXH01000002.1"/>
</dbReference>
<keyword evidence="3" id="KW-1185">Reference proteome</keyword>
<dbReference type="Pfam" id="PF18903">
    <property type="entry name" value="DUF5659"/>
    <property type="match status" value="1"/>
</dbReference>
<dbReference type="AlphaFoldDB" id="A0A1W1X0J2"/>
<dbReference type="STRING" id="1121291.SAMN02745134_00348"/>
<evidence type="ECO:0000313" key="3">
    <source>
        <dbReference type="Proteomes" id="UP000192468"/>
    </source>
</evidence>
<dbReference type="EMBL" id="FWXH01000002">
    <property type="protein sequence ID" value="SMC17486.1"/>
    <property type="molecule type" value="Genomic_DNA"/>
</dbReference>
<reference evidence="2 3" key="1">
    <citation type="submission" date="2017-04" db="EMBL/GenBank/DDBJ databases">
        <authorList>
            <person name="Afonso C.L."/>
            <person name="Miller P.J."/>
            <person name="Scott M.A."/>
            <person name="Spackman E."/>
            <person name="Goraichik I."/>
            <person name="Dimitrov K.M."/>
            <person name="Suarez D.L."/>
            <person name="Swayne D.E."/>
        </authorList>
    </citation>
    <scope>NUCLEOTIDE SEQUENCE [LARGE SCALE GENOMIC DNA]</scope>
    <source>
        <strain evidence="2 3">DSM 12555</strain>
    </source>
</reference>
<proteinExistence type="predicted"/>
<gene>
    <name evidence="2" type="ORF">SAMN02745134_00348</name>
</gene>
<dbReference type="InterPro" id="IPR043718">
    <property type="entry name" value="DUF5659"/>
</dbReference>
<organism evidence="2 3">
    <name type="scientific">Clostridium acidisoli DSM 12555</name>
    <dbReference type="NCBI Taxonomy" id="1121291"/>
    <lineage>
        <taxon>Bacteria</taxon>
        <taxon>Bacillati</taxon>
        <taxon>Bacillota</taxon>
        <taxon>Clostridia</taxon>
        <taxon>Eubacteriales</taxon>
        <taxon>Clostridiaceae</taxon>
        <taxon>Clostridium</taxon>
    </lineage>
</organism>
<name>A0A1W1X0J2_9CLOT</name>
<protein>
    <recommendedName>
        <fullName evidence="1">DUF5659 domain-containing protein</fullName>
    </recommendedName>
</protein>
<evidence type="ECO:0000313" key="2">
    <source>
        <dbReference type="EMBL" id="SMC17486.1"/>
    </source>
</evidence>